<sequence length="80" mass="8920">MMRHFLVALGMFVSRNTCRSLCTTPSVIQFMFSSAFTAVLKGKKAIRCTRDLNLFKSKTLFSTWGSAMLTSSNSLTRKSA</sequence>
<proteinExistence type="predicted"/>
<feature type="chain" id="PRO_5025665884" evidence="1">
    <location>
        <begin position="19"/>
        <end position="80"/>
    </location>
</feature>
<dbReference type="EMBL" id="GIFC01002222">
    <property type="protein sequence ID" value="MXU84305.1"/>
    <property type="molecule type" value="Transcribed_RNA"/>
</dbReference>
<name>A0A6B0U6V7_IXORI</name>
<dbReference type="AlphaFoldDB" id="A0A6B0U6V7"/>
<feature type="signal peptide" evidence="1">
    <location>
        <begin position="1"/>
        <end position="18"/>
    </location>
</feature>
<organism evidence="2">
    <name type="scientific">Ixodes ricinus</name>
    <name type="common">Common tick</name>
    <name type="synonym">Acarus ricinus</name>
    <dbReference type="NCBI Taxonomy" id="34613"/>
    <lineage>
        <taxon>Eukaryota</taxon>
        <taxon>Metazoa</taxon>
        <taxon>Ecdysozoa</taxon>
        <taxon>Arthropoda</taxon>
        <taxon>Chelicerata</taxon>
        <taxon>Arachnida</taxon>
        <taxon>Acari</taxon>
        <taxon>Parasitiformes</taxon>
        <taxon>Ixodida</taxon>
        <taxon>Ixodoidea</taxon>
        <taxon>Ixodidae</taxon>
        <taxon>Ixodinae</taxon>
        <taxon>Ixodes</taxon>
    </lineage>
</organism>
<evidence type="ECO:0000313" key="2">
    <source>
        <dbReference type="EMBL" id="MXU84305.1"/>
    </source>
</evidence>
<accession>A0A6B0U6V7</accession>
<reference evidence="2" key="1">
    <citation type="submission" date="2019-12" db="EMBL/GenBank/DDBJ databases">
        <title>An insight into the sialome of adult female Ixodes ricinus ticks feeding for 6 days.</title>
        <authorList>
            <person name="Perner J."/>
            <person name="Ribeiro J.M.C."/>
        </authorList>
    </citation>
    <scope>NUCLEOTIDE SEQUENCE</scope>
    <source>
        <strain evidence="2">Semi-engorged</strain>
        <tissue evidence="2">Salivary glands</tissue>
    </source>
</reference>
<keyword evidence="1" id="KW-0732">Signal</keyword>
<evidence type="ECO:0000256" key="1">
    <source>
        <dbReference type="SAM" id="SignalP"/>
    </source>
</evidence>
<protein>
    <submittedName>
        <fullName evidence="2">Putative secreted protein</fullName>
    </submittedName>
</protein>